<sequence length="72" mass="8528">MLWENRCFGRIVTCKNTSRQRMLKSKVLRFDLYRLIRVVHIGPTGYRYVDRPLPSSTIKIDVSPHENETTPH</sequence>
<proteinExistence type="predicted"/>
<name>A0A427A9L4_ENSVE</name>
<dbReference type="AlphaFoldDB" id="A0A427A9L4"/>
<accession>A0A427A9L4</accession>
<dbReference type="Proteomes" id="UP000287651">
    <property type="component" value="Unassembled WGS sequence"/>
</dbReference>
<evidence type="ECO:0000313" key="1">
    <source>
        <dbReference type="EMBL" id="RRT72901.1"/>
    </source>
</evidence>
<comment type="caution">
    <text evidence="1">The sequence shown here is derived from an EMBL/GenBank/DDBJ whole genome shotgun (WGS) entry which is preliminary data.</text>
</comment>
<dbReference type="EMBL" id="AMZH03003257">
    <property type="protein sequence ID" value="RRT72901.1"/>
    <property type="molecule type" value="Genomic_DNA"/>
</dbReference>
<gene>
    <name evidence="1" type="ORF">B296_00011670</name>
</gene>
<protein>
    <submittedName>
        <fullName evidence="1">Uncharacterized protein</fullName>
    </submittedName>
</protein>
<organism evidence="1 2">
    <name type="scientific">Ensete ventricosum</name>
    <name type="common">Abyssinian banana</name>
    <name type="synonym">Musa ensete</name>
    <dbReference type="NCBI Taxonomy" id="4639"/>
    <lineage>
        <taxon>Eukaryota</taxon>
        <taxon>Viridiplantae</taxon>
        <taxon>Streptophyta</taxon>
        <taxon>Embryophyta</taxon>
        <taxon>Tracheophyta</taxon>
        <taxon>Spermatophyta</taxon>
        <taxon>Magnoliopsida</taxon>
        <taxon>Liliopsida</taxon>
        <taxon>Zingiberales</taxon>
        <taxon>Musaceae</taxon>
        <taxon>Ensete</taxon>
    </lineage>
</organism>
<reference evidence="1 2" key="1">
    <citation type="journal article" date="2014" name="Agronomy (Basel)">
        <title>A Draft Genome Sequence for Ensete ventricosum, the Drought-Tolerant Tree Against Hunger.</title>
        <authorList>
            <person name="Harrison J."/>
            <person name="Moore K.A."/>
            <person name="Paszkiewicz K."/>
            <person name="Jones T."/>
            <person name="Grant M."/>
            <person name="Ambacheew D."/>
            <person name="Muzemil S."/>
            <person name="Studholme D.J."/>
        </authorList>
    </citation>
    <scope>NUCLEOTIDE SEQUENCE [LARGE SCALE GENOMIC DNA]</scope>
</reference>
<evidence type="ECO:0000313" key="2">
    <source>
        <dbReference type="Proteomes" id="UP000287651"/>
    </source>
</evidence>